<comment type="caution">
    <text evidence="5">The sequence shown here is derived from an EMBL/GenBank/DDBJ whole genome shotgun (WGS) entry which is preliminary data.</text>
</comment>
<dbReference type="RefSeq" id="WP_188672338.1">
    <property type="nucleotide sequence ID" value="NZ_BMGP01000001.1"/>
</dbReference>
<dbReference type="InterPro" id="IPR002938">
    <property type="entry name" value="FAD-bd"/>
</dbReference>
<accession>A0A917AZC0</accession>
<keyword evidence="6" id="KW-1185">Reference proteome</keyword>
<evidence type="ECO:0000256" key="3">
    <source>
        <dbReference type="ARBA" id="ARBA00022827"/>
    </source>
</evidence>
<dbReference type="PRINTS" id="PR00420">
    <property type="entry name" value="RNGMNOXGNASE"/>
</dbReference>
<proteinExistence type="predicted"/>
<dbReference type="SUPFAM" id="SSF51905">
    <property type="entry name" value="FAD/NAD(P)-binding domain"/>
    <property type="match status" value="1"/>
</dbReference>
<dbReference type="Gene3D" id="3.40.30.120">
    <property type="match status" value="1"/>
</dbReference>
<evidence type="ECO:0000313" key="6">
    <source>
        <dbReference type="Proteomes" id="UP000598775"/>
    </source>
</evidence>
<dbReference type="Pfam" id="PF21274">
    <property type="entry name" value="Rng_hyd_C"/>
    <property type="match status" value="1"/>
</dbReference>
<dbReference type="Proteomes" id="UP000598775">
    <property type="component" value="Unassembled WGS sequence"/>
</dbReference>
<evidence type="ECO:0000313" key="5">
    <source>
        <dbReference type="EMBL" id="GGF11814.1"/>
    </source>
</evidence>
<evidence type="ECO:0000256" key="2">
    <source>
        <dbReference type="ARBA" id="ARBA00022630"/>
    </source>
</evidence>
<dbReference type="Gene3D" id="3.50.50.60">
    <property type="entry name" value="FAD/NAD(P)-binding domain"/>
    <property type="match status" value="1"/>
</dbReference>
<dbReference type="Pfam" id="PF01494">
    <property type="entry name" value="FAD_binding_3"/>
    <property type="match status" value="1"/>
</dbReference>
<dbReference type="GO" id="GO:0016709">
    <property type="term" value="F:oxidoreductase activity, acting on paired donors, with incorporation or reduction of molecular oxygen, NAD(P)H as one donor, and incorporation of one atom of oxygen"/>
    <property type="evidence" value="ECO:0007669"/>
    <property type="project" value="UniProtKB-ARBA"/>
</dbReference>
<comment type="cofactor">
    <cofactor evidence="1">
        <name>FAD</name>
        <dbReference type="ChEBI" id="CHEBI:57692"/>
    </cofactor>
</comment>
<dbReference type="InterPro" id="IPR036188">
    <property type="entry name" value="FAD/NAD-bd_sf"/>
</dbReference>
<dbReference type="Gene3D" id="3.30.9.10">
    <property type="entry name" value="D-Amino Acid Oxidase, subunit A, domain 2"/>
    <property type="match status" value="1"/>
</dbReference>
<feature type="domain" description="FAD-binding" evidence="4">
    <location>
        <begin position="20"/>
        <end position="371"/>
    </location>
</feature>
<keyword evidence="2" id="KW-0285">Flavoprotein</keyword>
<dbReference type="PANTHER" id="PTHR43004:SF19">
    <property type="entry name" value="BINDING MONOOXYGENASE, PUTATIVE (JCVI)-RELATED"/>
    <property type="match status" value="1"/>
</dbReference>
<sequence>MNVTPGSAAEQERPSVPAHVDVLVVGAGPVGLAAALLLQRAGLTGAVLERKTELGHHPKARGIRLRASELMRIWGFDEALRARSMPGETHRFIYTEALSGEEIARTPPGPAGDDDWASAERYRVAQDELEAVLDGQVAIECEAVDVLRGYEVVGVENVADGVIATVLGPGGARLSIHSSYLIAADGVGSRVRTLLGLTLGDGRPAPYWQSVYWRGDLSAYTADRPAIMYYTQTGGDSLVGIAPAGGRDRWVTIVQRPVTDARPDALTCDEAVALIRSAVGVDDLTVDVVSSATFRISADVLEHYRVGRVFFAGDSAHSLPPTGGFGINTGFADIHNLVFKLAWVLRGVAPDSLLDSYESERQLVARSNAEWSSVNAKRMIALKKALAANDRPEIVRLVAEQAGHVDPLDQDLGFTYATPAATATPSATATPAVPAAPAPDARPSFTRLTLGARAPHARVLTQRGERSTHDLFEGRLTLVVAPHGDAWIEAAAALPPNLALQTVRIGSGPLLAADAALAERYDFGDVGAGLIRPDGHVAWITHDEGTERPLSDAITELLATGIVGAPLQRATVLGR</sequence>
<dbReference type="PANTHER" id="PTHR43004">
    <property type="entry name" value="TRK SYSTEM POTASSIUM UPTAKE PROTEIN"/>
    <property type="match status" value="1"/>
</dbReference>
<dbReference type="AlphaFoldDB" id="A0A917AZC0"/>
<evidence type="ECO:0000256" key="1">
    <source>
        <dbReference type="ARBA" id="ARBA00001974"/>
    </source>
</evidence>
<gene>
    <name evidence="5" type="ORF">GCM10011399_02120</name>
</gene>
<protein>
    <submittedName>
        <fullName evidence="5">FAD-dependent oxidoreductase</fullName>
    </submittedName>
</protein>
<reference evidence="5 6" key="1">
    <citation type="journal article" date="2014" name="Int. J. Syst. Evol. Microbiol.">
        <title>Complete genome sequence of Corynebacterium casei LMG S-19264T (=DSM 44701T), isolated from a smear-ripened cheese.</title>
        <authorList>
            <consortium name="US DOE Joint Genome Institute (JGI-PGF)"/>
            <person name="Walter F."/>
            <person name="Albersmeier A."/>
            <person name="Kalinowski J."/>
            <person name="Ruckert C."/>
        </authorList>
    </citation>
    <scope>NUCLEOTIDE SEQUENCE [LARGE SCALE GENOMIC DNA]</scope>
    <source>
        <strain evidence="5 6">CGMCC 1.12976</strain>
    </source>
</reference>
<dbReference type="GO" id="GO:0071949">
    <property type="term" value="F:FAD binding"/>
    <property type="evidence" value="ECO:0007669"/>
    <property type="project" value="InterPro"/>
</dbReference>
<dbReference type="InterPro" id="IPR050641">
    <property type="entry name" value="RIFMO-like"/>
</dbReference>
<organism evidence="5 6">
    <name type="scientific">Subtercola lobariae</name>
    <dbReference type="NCBI Taxonomy" id="1588641"/>
    <lineage>
        <taxon>Bacteria</taxon>
        <taxon>Bacillati</taxon>
        <taxon>Actinomycetota</taxon>
        <taxon>Actinomycetes</taxon>
        <taxon>Micrococcales</taxon>
        <taxon>Microbacteriaceae</taxon>
        <taxon>Subtercola</taxon>
    </lineage>
</organism>
<dbReference type="EMBL" id="BMGP01000001">
    <property type="protein sequence ID" value="GGF11814.1"/>
    <property type="molecule type" value="Genomic_DNA"/>
</dbReference>
<keyword evidence="3" id="KW-0274">FAD</keyword>
<evidence type="ECO:0000259" key="4">
    <source>
        <dbReference type="Pfam" id="PF01494"/>
    </source>
</evidence>
<name>A0A917AZC0_9MICO</name>